<evidence type="ECO:0000256" key="2">
    <source>
        <dbReference type="SAM" id="SignalP"/>
    </source>
</evidence>
<accession>A0A0R0LII4</accession>
<dbReference type="InterPro" id="IPR011707">
    <property type="entry name" value="Cu-oxidase-like_N"/>
</dbReference>
<reference evidence="5" key="3">
    <citation type="submission" date="2018-07" db="EMBL/GenBank/DDBJ databases">
        <title>WGS assembly of Glycine max.</title>
        <authorList>
            <person name="Schmutz J."/>
            <person name="Cannon S."/>
            <person name="Schlueter J."/>
            <person name="Ma J."/>
            <person name="Mitros T."/>
            <person name="Nelson W."/>
            <person name="Hyten D."/>
            <person name="Song Q."/>
            <person name="Thelen J."/>
            <person name="Cheng J."/>
            <person name="Xu D."/>
            <person name="Hellsten U."/>
            <person name="May G."/>
            <person name="Yu Y."/>
            <person name="Sakurai T."/>
            <person name="Umezawa T."/>
            <person name="Bhattacharyya M."/>
            <person name="Sandhu D."/>
            <person name="Valliyodan B."/>
            <person name="Lindquist E."/>
            <person name="Peto M."/>
            <person name="Grant D."/>
            <person name="Shu S."/>
            <person name="Goodstein D."/>
            <person name="Barry K."/>
            <person name="Futrell-Griggs M."/>
            <person name="Abernathy B."/>
            <person name="Du J."/>
            <person name="Tian Z."/>
            <person name="Zhu L."/>
            <person name="Gill N."/>
            <person name="Joshi T."/>
            <person name="Libault M."/>
            <person name="Sethuraman A."/>
            <person name="Zhang X."/>
            <person name="Shinozaki K."/>
            <person name="Nguyen H."/>
            <person name="Wing R."/>
            <person name="Cregan P."/>
            <person name="Specht J."/>
            <person name="Grimwood J."/>
            <person name="Rokhsar D."/>
            <person name="Stacey G."/>
            <person name="Shoemaker R."/>
            <person name="Jackson S."/>
        </authorList>
    </citation>
    <scope>NUCLEOTIDE SEQUENCE</scope>
    <source>
        <tissue evidence="5">Callus</tissue>
    </source>
</reference>
<feature type="chain" id="PRO_5014522423" description="Plastocyanin-like domain-containing protein" evidence="2">
    <location>
        <begin position="19"/>
        <end position="271"/>
    </location>
</feature>
<proteinExistence type="inferred from homology"/>
<keyword evidence="7" id="KW-1185">Reference proteome</keyword>
<dbReference type="InterPro" id="IPR008972">
    <property type="entry name" value="Cupredoxin"/>
</dbReference>
<dbReference type="PANTHER" id="PTHR11709">
    <property type="entry name" value="MULTI-COPPER OXIDASE"/>
    <property type="match status" value="1"/>
</dbReference>
<gene>
    <name evidence="5" type="ORF">GLYMA_01G108400</name>
</gene>
<dbReference type="InterPro" id="IPR045087">
    <property type="entry name" value="Cu-oxidase_fam"/>
</dbReference>
<evidence type="ECO:0000259" key="3">
    <source>
        <dbReference type="Pfam" id="PF00394"/>
    </source>
</evidence>
<dbReference type="EnsemblPlants" id="KRH75775">
    <property type="protein sequence ID" value="KRH75775"/>
    <property type="gene ID" value="GLYMA_01G108400"/>
</dbReference>
<comment type="similarity">
    <text evidence="1">Belongs to the multicopper oxidase family.</text>
</comment>
<dbReference type="PANTHER" id="PTHR11709:SF9">
    <property type="entry name" value="LACCASE-7"/>
    <property type="match status" value="1"/>
</dbReference>
<dbReference type="Pfam" id="PF00394">
    <property type="entry name" value="Cu-oxidase"/>
    <property type="match status" value="2"/>
</dbReference>
<reference evidence="6" key="2">
    <citation type="submission" date="2018-02" db="UniProtKB">
        <authorList>
            <consortium name="EnsemblPlants"/>
        </authorList>
    </citation>
    <scope>IDENTIFICATION</scope>
    <source>
        <strain evidence="6">Williams 82</strain>
    </source>
</reference>
<organism evidence="5">
    <name type="scientific">Glycine max</name>
    <name type="common">Soybean</name>
    <name type="synonym">Glycine hispida</name>
    <dbReference type="NCBI Taxonomy" id="3847"/>
    <lineage>
        <taxon>Eukaryota</taxon>
        <taxon>Viridiplantae</taxon>
        <taxon>Streptophyta</taxon>
        <taxon>Embryophyta</taxon>
        <taxon>Tracheophyta</taxon>
        <taxon>Spermatophyta</taxon>
        <taxon>Magnoliopsida</taxon>
        <taxon>eudicotyledons</taxon>
        <taxon>Gunneridae</taxon>
        <taxon>Pentapetalae</taxon>
        <taxon>rosids</taxon>
        <taxon>fabids</taxon>
        <taxon>Fabales</taxon>
        <taxon>Fabaceae</taxon>
        <taxon>Papilionoideae</taxon>
        <taxon>50 kb inversion clade</taxon>
        <taxon>NPAAA clade</taxon>
        <taxon>indigoferoid/millettioid clade</taxon>
        <taxon>Phaseoleae</taxon>
        <taxon>Glycine</taxon>
        <taxon>Glycine subgen. Soja</taxon>
    </lineage>
</organism>
<name>A0A0R0LII4_SOYBN</name>
<sequence>MICAWTFALVLASSLAHAAVVEHTFNVEDISVQRLCRQQPITAVNGTLQGPTINAREGDTIVVYVFNKSPYNLTLHWHGIIQFLTPWSDGPEFVTQCPIPSGGSYTYKFNLTGQEGTLWWHAHSSFLRATVYGALLIRPRLGHSYPFPKVYQEVPIIIGEWWNANVVEVEHNATESQTAPIPSAAYTINGLPGYFCNCSESPIDALYTQHYKIDVVVLAPGQTVDVLFSINQPVGSYYMAFTPYHSAPRIRRQLFGVPNIFAEAPNSFHKV</sequence>
<dbReference type="GO" id="GO:0005507">
    <property type="term" value="F:copper ion binding"/>
    <property type="evidence" value="ECO:0007669"/>
    <property type="project" value="InterPro"/>
</dbReference>
<evidence type="ECO:0000256" key="1">
    <source>
        <dbReference type="ARBA" id="ARBA00010609"/>
    </source>
</evidence>
<feature type="domain" description="Plastocyanin-like" evidence="3">
    <location>
        <begin position="203"/>
        <end position="245"/>
    </location>
</feature>
<protein>
    <recommendedName>
        <fullName evidence="8">Plastocyanin-like domain-containing protein</fullName>
    </recommendedName>
</protein>
<dbReference type="SUPFAM" id="SSF49503">
    <property type="entry name" value="Cupredoxins"/>
    <property type="match status" value="2"/>
</dbReference>
<dbReference type="InterPro" id="IPR034288">
    <property type="entry name" value="CuRO_1_LCC"/>
</dbReference>
<reference evidence="5 6" key="1">
    <citation type="journal article" date="2010" name="Nature">
        <title>Genome sequence of the palaeopolyploid soybean.</title>
        <authorList>
            <person name="Schmutz J."/>
            <person name="Cannon S.B."/>
            <person name="Schlueter J."/>
            <person name="Ma J."/>
            <person name="Mitros T."/>
            <person name="Nelson W."/>
            <person name="Hyten D.L."/>
            <person name="Song Q."/>
            <person name="Thelen J.J."/>
            <person name="Cheng J."/>
            <person name="Xu D."/>
            <person name="Hellsten U."/>
            <person name="May G.D."/>
            <person name="Yu Y."/>
            <person name="Sakurai T."/>
            <person name="Umezawa T."/>
            <person name="Bhattacharyya M.K."/>
            <person name="Sandhu D."/>
            <person name="Valliyodan B."/>
            <person name="Lindquist E."/>
            <person name="Peto M."/>
            <person name="Grant D."/>
            <person name="Shu S."/>
            <person name="Goodstein D."/>
            <person name="Barry K."/>
            <person name="Futrell-Griggs M."/>
            <person name="Abernathy B."/>
            <person name="Du J."/>
            <person name="Tian Z."/>
            <person name="Zhu L."/>
            <person name="Gill N."/>
            <person name="Joshi T."/>
            <person name="Libault M."/>
            <person name="Sethuraman A."/>
            <person name="Zhang X.-C."/>
            <person name="Shinozaki K."/>
            <person name="Nguyen H.T."/>
            <person name="Wing R.A."/>
            <person name="Cregan P."/>
            <person name="Specht J."/>
            <person name="Grimwood J."/>
            <person name="Rokhsar D."/>
            <person name="Stacey G."/>
            <person name="Shoemaker R.C."/>
            <person name="Jackson S.A."/>
        </authorList>
    </citation>
    <scope>NUCLEOTIDE SEQUENCE</scope>
    <source>
        <strain evidence="6">cv. Williams 82</strain>
        <tissue evidence="5">Callus</tissue>
    </source>
</reference>
<dbReference type="InParanoid" id="A0A0R0LII4"/>
<dbReference type="Gene3D" id="2.60.40.420">
    <property type="entry name" value="Cupredoxins - blue copper proteins"/>
    <property type="match status" value="2"/>
</dbReference>
<dbReference type="Gramene" id="KRH75775">
    <property type="protein sequence ID" value="KRH75775"/>
    <property type="gene ID" value="GLYMA_01G108400"/>
</dbReference>
<keyword evidence="2" id="KW-0732">Signal</keyword>
<dbReference type="PaxDb" id="3847-GLYMA01G26800.1"/>
<dbReference type="CDD" id="cd13849">
    <property type="entry name" value="CuRO_1_LCC_plant"/>
    <property type="match status" value="1"/>
</dbReference>
<feature type="signal peptide" evidence="2">
    <location>
        <begin position="1"/>
        <end position="18"/>
    </location>
</feature>
<dbReference type="OMA" id="CNCSESP"/>
<dbReference type="Proteomes" id="UP000008827">
    <property type="component" value="Chromosome 1"/>
</dbReference>
<evidence type="ECO:0000313" key="7">
    <source>
        <dbReference type="Proteomes" id="UP000008827"/>
    </source>
</evidence>
<dbReference type="AlphaFoldDB" id="A0A0R0LII4"/>
<dbReference type="Pfam" id="PF07732">
    <property type="entry name" value="Cu-oxidase_3"/>
    <property type="match status" value="1"/>
</dbReference>
<evidence type="ECO:0000313" key="5">
    <source>
        <dbReference type="EMBL" id="KRH75775.1"/>
    </source>
</evidence>
<dbReference type="SMR" id="A0A0R0LII4"/>
<evidence type="ECO:0000313" key="6">
    <source>
        <dbReference type="EnsemblPlants" id="KRH75775"/>
    </source>
</evidence>
<dbReference type="GO" id="GO:0016491">
    <property type="term" value="F:oxidoreductase activity"/>
    <property type="evidence" value="ECO:0000318"/>
    <property type="project" value="GO_Central"/>
</dbReference>
<dbReference type="EMBL" id="CM000834">
    <property type="protein sequence ID" value="KRH75775.1"/>
    <property type="molecule type" value="Genomic_DNA"/>
</dbReference>
<feature type="domain" description="Plastocyanin-like" evidence="4">
    <location>
        <begin position="27"/>
        <end position="140"/>
    </location>
</feature>
<dbReference type="InterPro" id="IPR001117">
    <property type="entry name" value="Cu-oxidase_2nd"/>
</dbReference>
<feature type="domain" description="Plastocyanin-like" evidence="3">
    <location>
        <begin position="153"/>
        <end position="199"/>
    </location>
</feature>
<dbReference type="STRING" id="3847.A0A0R0LII4"/>
<evidence type="ECO:0000259" key="4">
    <source>
        <dbReference type="Pfam" id="PF07732"/>
    </source>
</evidence>
<evidence type="ECO:0008006" key="8">
    <source>
        <dbReference type="Google" id="ProtNLM"/>
    </source>
</evidence>